<feature type="non-terminal residue" evidence="1">
    <location>
        <position position="34"/>
    </location>
</feature>
<reference evidence="1" key="1">
    <citation type="journal article" date="2014" name="Front. Microbiol.">
        <title>High frequency of phylogenetically diverse reductive dehalogenase-homologous genes in deep subseafloor sedimentary metagenomes.</title>
        <authorList>
            <person name="Kawai M."/>
            <person name="Futagami T."/>
            <person name="Toyoda A."/>
            <person name="Takaki Y."/>
            <person name="Nishi S."/>
            <person name="Hori S."/>
            <person name="Arai W."/>
            <person name="Tsubouchi T."/>
            <person name="Morono Y."/>
            <person name="Uchiyama I."/>
            <person name="Ito T."/>
            <person name="Fujiyama A."/>
            <person name="Inagaki F."/>
            <person name="Takami H."/>
        </authorList>
    </citation>
    <scope>NUCLEOTIDE SEQUENCE</scope>
    <source>
        <strain evidence="1">Expedition CK06-06</strain>
    </source>
</reference>
<accession>X0XPJ0</accession>
<organism evidence="1">
    <name type="scientific">marine sediment metagenome</name>
    <dbReference type="NCBI Taxonomy" id="412755"/>
    <lineage>
        <taxon>unclassified sequences</taxon>
        <taxon>metagenomes</taxon>
        <taxon>ecological metagenomes</taxon>
    </lineage>
</organism>
<proteinExistence type="predicted"/>
<gene>
    <name evidence="1" type="ORF">S01H1_51951</name>
</gene>
<name>X0XPJ0_9ZZZZ</name>
<evidence type="ECO:0000313" key="1">
    <source>
        <dbReference type="EMBL" id="GAG26876.1"/>
    </source>
</evidence>
<dbReference type="EMBL" id="BARS01033558">
    <property type="protein sequence ID" value="GAG26876.1"/>
    <property type="molecule type" value="Genomic_DNA"/>
</dbReference>
<sequence>MTVITREELPALVREELLRLISDTPAIKYQLTGM</sequence>
<dbReference type="AlphaFoldDB" id="X0XPJ0"/>
<protein>
    <submittedName>
        <fullName evidence="1">Uncharacterized protein</fullName>
    </submittedName>
</protein>
<comment type="caution">
    <text evidence="1">The sequence shown here is derived from an EMBL/GenBank/DDBJ whole genome shotgun (WGS) entry which is preliminary data.</text>
</comment>